<keyword evidence="6 9" id="KW-1133">Transmembrane helix</keyword>
<evidence type="ECO:0000313" key="12">
    <source>
        <dbReference type="EMBL" id="RAM03012.1"/>
    </source>
</evidence>
<dbReference type="EMBL" id="CP036313">
    <property type="protein sequence ID" value="QBH12775.1"/>
    <property type="molecule type" value="Genomic_DNA"/>
</dbReference>
<dbReference type="OrthoDB" id="5418442at2"/>
<feature type="transmembrane region" description="Helical" evidence="9">
    <location>
        <begin position="47"/>
        <end position="65"/>
    </location>
</feature>
<dbReference type="PANTHER" id="PTHR35011">
    <property type="entry name" value="2,3-DIKETO-L-GULONATE TRAP TRANSPORTER SMALL PERMEASE PROTEIN YIAM"/>
    <property type="match status" value="1"/>
</dbReference>
<keyword evidence="14" id="KW-1185">Reference proteome</keyword>
<dbReference type="Pfam" id="PF04290">
    <property type="entry name" value="DctQ"/>
    <property type="match status" value="1"/>
</dbReference>
<evidence type="ECO:0000256" key="1">
    <source>
        <dbReference type="ARBA" id="ARBA00004429"/>
    </source>
</evidence>
<organism evidence="12 13">
    <name type="scientific">Desulfobacter hydrogenophilus</name>
    <dbReference type="NCBI Taxonomy" id="2291"/>
    <lineage>
        <taxon>Bacteria</taxon>
        <taxon>Pseudomonadati</taxon>
        <taxon>Thermodesulfobacteriota</taxon>
        <taxon>Desulfobacteria</taxon>
        <taxon>Desulfobacterales</taxon>
        <taxon>Desulfobacteraceae</taxon>
        <taxon>Desulfobacter</taxon>
    </lineage>
</organism>
<evidence type="ECO:0000259" key="10">
    <source>
        <dbReference type="Pfam" id="PF04290"/>
    </source>
</evidence>
<reference evidence="11 14" key="2">
    <citation type="submission" date="2019-02" db="EMBL/GenBank/DDBJ databases">
        <title>Complete genome sequence of Desulfobacter hydrogenophilus AcRS1.</title>
        <authorList>
            <person name="Marietou A."/>
            <person name="Lund M.B."/>
            <person name="Marshall I.P.G."/>
            <person name="Schreiber L."/>
            <person name="Jorgensen B."/>
        </authorList>
    </citation>
    <scope>NUCLEOTIDE SEQUENCE [LARGE SCALE GENOMIC DNA]</scope>
    <source>
        <strain evidence="11 14">AcRS1</strain>
    </source>
</reference>
<dbReference type="AlphaFoldDB" id="A0A328FHQ8"/>
<dbReference type="InterPro" id="IPR055348">
    <property type="entry name" value="DctQ"/>
</dbReference>
<gene>
    <name evidence="12" type="ORF">DO021_05165</name>
    <name evidence="11" type="ORF">EYB58_07550</name>
</gene>
<reference evidence="12 13" key="1">
    <citation type="submission" date="2018-06" db="EMBL/GenBank/DDBJ databases">
        <title>Complete Genome Sequence of Desulfobacter hydrogenophilus (DSM3380).</title>
        <authorList>
            <person name="Marietou A."/>
            <person name="Schreiber L."/>
            <person name="Marshall I."/>
            <person name="Jorgensen B."/>
        </authorList>
    </citation>
    <scope>NUCLEOTIDE SEQUENCE [LARGE SCALE GENOMIC DNA]</scope>
    <source>
        <strain evidence="12 13">DSM 3380</strain>
    </source>
</reference>
<dbReference type="GO" id="GO:0005886">
    <property type="term" value="C:plasma membrane"/>
    <property type="evidence" value="ECO:0007669"/>
    <property type="project" value="UniProtKB-SubCell"/>
</dbReference>
<dbReference type="EMBL" id="QLNI01000008">
    <property type="protein sequence ID" value="RAM03012.1"/>
    <property type="molecule type" value="Genomic_DNA"/>
</dbReference>
<dbReference type="RefSeq" id="WP_111954397.1">
    <property type="nucleotide sequence ID" value="NZ_CP036313.1"/>
</dbReference>
<accession>A0A328FHQ8</accession>
<evidence type="ECO:0000313" key="14">
    <source>
        <dbReference type="Proteomes" id="UP000293902"/>
    </source>
</evidence>
<dbReference type="GO" id="GO:0022857">
    <property type="term" value="F:transmembrane transporter activity"/>
    <property type="evidence" value="ECO:0007669"/>
    <property type="project" value="TreeGrafter"/>
</dbReference>
<proteinExistence type="inferred from homology"/>
<evidence type="ECO:0000256" key="8">
    <source>
        <dbReference type="ARBA" id="ARBA00038436"/>
    </source>
</evidence>
<evidence type="ECO:0000256" key="3">
    <source>
        <dbReference type="ARBA" id="ARBA00022475"/>
    </source>
</evidence>
<keyword evidence="5 9" id="KW-0812">Transmembrane</keyword>
<dbReference type="PANTHER" id="PTHR35011:SF2">
    <property type="entry name" value="2,3-DIKETO-L-GULONATE TRAP TRANSPORTER SMALL PERMEASE PROTEIN YIAM"/>
    <property type="match status" value="1"/>
</dbReference>
<sequence length="160" mass="17990">MSRVISILHKIEDALLVSLLLLIIGLVVFQIVLRNGFDTGIVWADPLVRVLVLWLGLIGAMVASRTDNHISIDIVSKYLTTGFKRFTDLFIYLFTTIICALMTQHSARFVLMEKADGMLAFFSVPVWLCELVIPVAFGIITIRYALFFLGNLIKIFTPDP</sequence>
<keyword evidence="4" id="KW-0997">Cell inner membrane</keyword>
<feature type="transmembrane region" description="Helical" evidence="9">
    <location>
        <begin position="86"/>
        <end position="104"/>
    </location>
</feature>
<evidence type="ECO:0000256" key="6">
    <source>
        <dbReference type="ARBA" id="ARBA00022989"/>
    </source>
</evidence>
<evidence type="ECO:0000313" key="11">
    <source>
        <dbReference type="EMBL" id="QBH12775.1"/>
    </source>
</evidence>
<feature type="domain" description="Tripartite ATP-independent periplasmic transporters DctQ component" evidence="10">
    <location>
        <begin position="23"/>
        <end position="150"/>
    </location>
</feature>
<comment type="subcellular location">
    <subcellularLocation>
        <location evidence="1">Cell inner membrane</location>
        <topology evidence="1">Multi-pass membrane protein</topology>
    </subcellularLocation>
</comment>
<dbReference type="InterPro" id="IPR007387">
    <property type="entry name" value="TRAP_DctQ"/>
</dbReference>
<evidence type="ECO:0000256" key="5">
    <source>
        <dbReference type="ARBA" id="ARBA00022692"/>
    </source>
</evidence>
<keyword evidence="2" id="KW-0813">Transport</keyword>
<evidence type="ECO:0000256" key="4">
    <source>
        <dbReference type="ARBA" id="ARBA00022519"/>
    </source>
</evidence>
<evidence type="ECO:0000256" key="9">
    <source>
        <dbReference type="SAM" id="Phobius"/>
    </source>
</evidence>
<evidence type="ECO:0000256" key="7">
    <source>
        <dbReference type="ARBA" id="ARBA00023136"/>
    </source>
</evidence>
<dbReference type="GO" id="GO:0015740">
    <property type="term" value="P:C4-dicarboxylate transport"/>
    <property type="evidence" value="ECO:0007669"/>
    <property type="project" value="TreeGrafter"/>
</dbReference>
<protein>
    <submittedName>
        <fullName evidence="12">TRAP transporter small permease</fullName>
    </submittedName>
</protein>
<evidence type="ECO:0000256" key="2">
    <source>
        <dbReference type="ARBA" id="ARBA00022448"/>
    </source>
</evidence>
<evidence type="ECO:0000313" key="13">
    <source>
        <dbReference type="Proteomes" id="UP000248798"/>
    </source>
</evidence>
<feature type="transmembrane region" description="Helical" evidence="9">
    <location>
        <begin position="124"/>
        <end position="146"/>
    </location>
</feature>
<comment type="similarity">
    <text evidence="8">Belongs to the TRAP transporter small permease family.</text>
</comment>
<dbReference type="Proteomes" id="UP000248798">
    <property type="component" value="Unassembled WGS sequence"/>
</dbReference>
<keyword evidence="3" id="KW-1003">Cell membrane</keyword>
<dbReference type="Proteomes" id="UP000293902">
    <property type="component" value="Chromosome"/>
</dbReference>
<keyword evidence="7 9" id="KW-0472">Membrane</keyword>
<name>A0A328FHQ8_9BACT</name>
<feature type="transmembrane region" description="Helical" evidence="9">
    <location>
        <begin position="12"/>
        <end position="32"/>
    </location>
</feature>